<dbReference type="OrthoDB" id="3365698at2759"/>
<organism evidence="2 3">
    <name type="scientific">Dacryopinax primogenitus (strain DJM 731)</name>
    <name type="common">Brown rot fungus</name>
    <dbReference type="NCBI Taxonomy" id="1858805"/>
    <lineage>
        <taxon>Eukaryota</taxon>
        <taxon>Fungi</taxon>
        <taxon>Dikarya</taxon>
        <taxon>Basidiomycota</taxon>
        <taxon>Agaricomycotina</taxon>
        <taxon>Dacrymycetes</taxon>
        <taxon>Dacrymycetales</taxon>
        <taxon>Dacrymycetaceae</taxon>
        <taxon>Dacryopinax</taxon>
    </lineage>
</organism>
<dbReference type="AlphaFoldDB" id="M5FZQ8"/>
<dbReference type="EMBL" id="JH795863">
    <property type="protein sequence ID" value="EJU01994.1"/>
    <property type="molecule type" value="Genomic_DNA"/>
</dbReference>
<accession>M5FZQ8</accession>
<feature type="compositionally biased region" description="Low complexity" evidence="1">
    <location>
        <begin position="1"/>
        <end position="20"/>
    </location>
</feature>
<reference evidence="2 3" key="1">
    <citation type="journal article" date="2012" name="Science">
        <title>The Paleozoic origin of enzymatic lignin decomposition reconstructed from 31 fungal genomes.</title>
        <authorList>
            <person name="Floudas D."/>
            <person name="Binder M."/>
            <person name="Riley R."/>
            <person name="Barry K."/>
            <person name="Blanchette R.A."/>
            <person name="Henrissat B."/>
            <person name="Martinez A.T."/>
            <person name="Otillar R."/>
            <person name="Spatafora J.W."/>
            <person name="Yadav J.S."/>
            <person name="Aerts A."/>
            <person name="Benoit I."/>
            <person name="Boyd A."/>
            <person name="Carlson A."/>
            <person name="Copeland A."/>
            <person name="Coutinho P.M."/>
            <person name="de Vries R.P."/>
            <person name="Ferreira P."/>
            <person name="Findley K."/>
            <person name="Foster B."/>
            <person name="Gaskell J."/>
            <person name="Glotzer D."/>
            <person name="Gorecki P."/>
            <person name="Heitman J."/>
            <person name="Hesse C."/>
            <person name="Hori C."/>
            <person name="Igarashi K."/>
            <person name="Jurgens J.A."/>
            <person name="Kallen N."/>
            <person name="Kersten P."/>
            <person name="Kohler A."/>
            <person name="Kuees U."/>
            <person name="Kumar T.K.A."/>
            <person name="Kuo A."/>
            <person name="LaButti K."/>
            <person name="Larrondo L.F."/>
            <person name="Lindquist E."/>
            <person name="Ling A."/>
            <person name="Lombard V."/>
            <person name="Lucas S."/>
            <person name="Lundell T."/>
            <person name="Martin R."/>
            <person name="McLaughlin D.J."/>
            <person name="Morgenstern I."/>
            <person name="Morin E."/>
            <person name="Murat C."/>
            <person name="Nagy L.G."/>
            <person name="Nolan M."/>
            <person name="Ohm R.A."/>
            <person name="Patyshakuliyeva A."/>
            <person name="Rokas A."/>
            <person name="Ruiz-Duenas F.J."/>
            <person name="Sabat G."/>
            <person name="Salamov A."/>
            <person name="Samejima M."/>
            <person name="Schmutz J."/>
            <person name="Slot J.C."/>
            <person name="St John F."/>
            <person name="Stenlid J."/>
            <person name="Sun H."/>
            <person name="Sun S."/>
            <person name="Syed K."/>
            <person name="Tsang A."/>
            <person name="Wiebenga A."/>
            <person name="Young D."/>
            <person name="Pisabarro A."/>
            <person name="Eastwood D.C."/>
            <person name="Martin F."/>
            <person name="Cullen D."/>
            <person name="Grigoriev I.V."/>
            <person name="Hibbett D.S."/>
        </authorList>
    </citation>
    <scope>NUCLEOTIDE SEQUENCE [LARGE SCALE GENOMIC DNA]</scope>
    <source>
        <strain evidence="2 3">DJM-731 SS1</strain>
    </source>
</reference>
<protein>
    <submittedName>
        <fullName evidence="2">Uncharacterized protein</fullName>
    </submittedName>
</protein>
<dbReference type="HOGENOM" id="CLU_536377_0_0_1"/>
<feature type="compositionally biased region" description="Pro residues" evidence="1">
    <location>
        <begin position="265"/>
        <end position="278"/>
    </location>
</feature>
<dbReference type="GeneID" id="63687839"/>
<feature type="region of interest" description="Disordered" evidence="1">
    <location>
        <begin position="262"/>
        <end position="302"/>
    </location>
</feature>
<gene>
    <name evidence="2" type="ORF">DACRYDRAFT_22398</name>
</gene>
<sequence>MAILSAFDAPSTSASTTTTAKRSPERPAAAPPALPVDFRPQLIFLTGQQDRTTASVGAGIAHQRARLAHSINGVYSPTYTLPDEIIATIFELSCADYIGEPPNPFAIALSHVSARFRHVVCTTPLLWHKLVIHLPMTRPEQWLQGGKWRTIADRTGSCLLDISVRIHDTMAQAQDKGLHIPPPEAYTFVAALFVRCRKCTVMGHHAGTSLLPARTSEFKFPDTKTLTELRMFDTVTKVSSMLALLSSCKALEYVQLCDLRVQSEPEPPQPSPGDPSPPVSSSTPISPSTSTPAPPPPDNLPPSLTLPCLTTLHISVQDTSGFHAHGLFTHLLLPALTNLHLRSGQNSFLIATHPSSPQSFARVRTLSLSAARATLASILRFTCCMPQLVHLSLSSMVLHASTPASLDHELMTSLLPSVPPLRKLSLHLVLPCEPLLHFLVGACAPPAAAAPVSYNAARRRRARTLEKLELEECWLASGVRTWVKERLGEEAVYVRKRKVQEWVPGAGS</sequence>
<proteinExistence type="predicted"/>
<keyword evidence="3" id="KW-1185">Reference proteome</keyword>
<dbReference type="SUPFAM" id="SSF52047">
    <property type="entry name" value="RNI-like"/>
    <property type="match status" value="1"/>
</dbReference>
<dbReference type="Gene3D" id="3.80.10.10">
    <property type="entry name" value="Ribonuclease Inhibitor"/>
    <property type="match status" value="1"/>
</dbReference>
<dbReference type="OMA" id="LELEECW"/>
<dbReference type="Proteomes" id="UP000030653">
    <property type="component" value="Unassembled WGS sequence"/>
</dbReference>
<evidence type="ECO:0000256" key="1">
    <source>
        <dbReference type="SAM" id="MobiDB-lite"/>
    </source>
</evidence>
<evidence type="ECO:0000313" key="3">
    <source>
        <dbReference type="Proteomes" id="UP000030653"/>
    </source>
</evidence>
<dbReference type="RefSeq" id="XP_040628891.1">
    <property type="nucleotide sequence ID" value="XM_040772777.1"/>
</dbReference>
<evidence type="ECO:0000313" key="2">
    <source>
        <dbReference type="EMBL" id="EJU01994.1"/>
    </source>
</evidence>
<name>M5FZQ8_DACPD</name>
<dbReference type="STRING" id="1858805.M5FZQ8"/>
<feature type="compositionally biased region" description="Low complexity" evidence="1">
    <location>
        <begin position="279"/>
        <end position="291"/>
    </location>
</feature>
<feature type="region of interest" description="Disordered" evidence="1">
    <location>
        <begin position="1"/>
        <end position="32"/>
    </location>
</feature>
<dbReference type="InterPro" id="IPR032675">
    <property type="entry name" value="LRR_dom_sf"/>
</dbReference>